<dbReference type="AlphaFoldDB" id="A0A0V1FGP5"/>
<proteinExistence type="predicted"/>
<keyword evidence="2" id="KW-1185">Reference proteome</keyword>
<sequence length="59" mass="7060">MPVTTDRKINCCGARNLSINRKTVLYLLKFRCLFRFAYMVDWIRHAFMLQICVQCTLKD</sequence>
<dbReference type="Proteomes" id="UP000054995">
    <property type="component" value="Unassembled WGS sequence"/>
</dbReference>
<gene>
    <name evidence="1" type="ORF">T4D_10761</name>
</gene>
<reference evidence="1 2" key="1">
    <citation type="submission" date="2015-01" db="EMBL/GenBank/DDBJ databases">
        <title>Evolution of Trichinella species and genotypes.</title>
        <authorList>
            <person name="Korhonen P.K."/>
            <person name="Edoardo P."/>
            <person name="Giuseppe L.R."/>
            <person name="Gasser R.B."/>
        </authorList>
    </citation>
    <scope>NUCLEOTIDE SEQUENCE [LARGE SCALE GENOMIC DNA]</scope>
    <source>
        <strain evidence="1">ISS470</strain>
    </source>
</reference>
<accession>A0A0V1FGP5</accession>
<dbReference type="EMBL" id="JYDT01000097">
    <property type="protein sequence ID" value="KRY85138.1"/>
    <property type="molecule type" value="Genomic_DNA"/>
</dbReference>
<evidence type="ECO:0000313" key="1">
    <source>
        <dbReference type="EMBL" id="KRY85138.1"/>
    </source>
</evidence>
<evidence type="ECO:0000313" key="2">
    <source>
        <dbReference type="Proteomes" id="UP000054995"/>
    </source>
</evidence>
<organism evidence="1 2">
    <name type="scientific">Trichinella pseudospiralis</name>
    <name type="common">Parasitic roundworm</name>
    <dbReference type="NCBI Taxonomy" id="6337"/>
    <lineage>
        <taxon>Eukaryota</taxon>
        <taxon>Metazoa</taxon>
        <taxon>Ecdysozoa</taxon>
        <taxon>Nematoda</taxon>
        <taxon>Enoplea</taxon>
        <taxon>Dorylaimia</taxon>
        <taxon>Trichinellida</taxon>
        <taxon>Trichinellidae</taxon>
        <taxon>Trichinella</taxon>
    </lineage>
</organism>
<protein>
    <submittedName>
        <fullName evidence="1">Uncharacterized protein</fullName>
    </submittedName>
</protein>
<name>A0A0V1FGP5_TRIPS</name>
<comment type="caution">
    <text evidence="1">The sequence shown here is derived from an EMBL/GenBank/DDBJ whole genome shotgun (WGS) entry which is preliminary data.</text>
</comment>